<dbReference type="InterPro" id="IPR011008">
    <property type="entry name" value="Dimeric_a/b-barrel"/>
</dbReference>
<gene>
    <name evidence="3" type="ORF">JMJ54_17485</name>
</gene>
<dbReference type="Pfam" id="PF03795">
    <property type="entry name" value="YCII"/>
    <property type="match status" value="1"/>
</dbReference>
<dbReference type="Proteomes" id="UP000809431">
    <property type="component" value="Unassembled WGS sequence"/>
</dbReference>
<evidence type="ECO:0000259" key="2">
    <source>
        <dbReference type="Pfam" id="PF03795"/>
    </source>
</evidence>
<dbReference type="Gene3D" id="3.30.70.1060">
    <property type="entry name" value="Dimeric alpha+beta barrel"/>
    <property type="match status" value="1"/>
</dbReference>
<dbReference type="PANTHER" id="PTHR37828">
    <property type="entry name" value="GSR2449 PROTEIN"/>
    <property type="match status" value="1"/>
</dbReference>
<name>A0ABS2BPV7_9NEIS</name>
<feature type="domain" description="YCII-related" evidence="2">
    <location>
        <begin position="1"/>
        <end position="81"/>
    </location>
</feature>
<dbReference type="InterPro" id="IPR005545">
    <property type="entry name" value="YCII"/>
</dbReference>
<evidence type="ECO:0000313" key="3">
    <source>
        <dbReference type="EMBL" id="MBM3117633.1"/>
    </source>
</evidence>
<dbReference type="RefSeq" id="WP_203539847.1">
    <property type="nucleotide sequence ID" value="NZ_JAESND010000012.1"/>
</dbReference>
<proteinExistence type="inferred from homology"/>
<comment type="caution">
    <text evidence="3">The sequence shown here is derived from an EMBL/GenBank/DDBJ whole genome shotgun (WGS) entry which is preliminary data.</text>
</comment>
<evidence type="ECO:0000256" key="1">
    <source>
        <dbReference type="ARBA" id="ARBA00007689"/>
    </source>
</evidence>
<dbReference type="EMBL" id="JAESND010000012">
    <property type="protein sequence ID" value="MBM3117633.1"/>
    <property type="molecule type" value="Genomic_DNA"/>
</dbReference>
<dbReference type="PANTHER" id="PTHR37828:SF1">
    <property type="entry name" value="YCII-RELATED DOMAIN-CONTAINING PROTEIN"/>
    <property type="match status" value="1"/>
</dbReference>
<keyword evidence="4" id="KW-1185">Reference proteome</keyword>
<comment type="similarity">
    <text evidence="1">Belongs to the YciI family.</text>
</comment>
<sequence length="95" mass="10507">MFVILVEYLRPLDEIDALVPAHRAFLKTQYDAGIFLLSGPQVPRTGGVILARGLNREALEALTRQDPFHQAGAARYQIIEFAPNLSADALSFLRA</sequence>
<evidence type="ECO:0000313" key="4">
    <source>
        <dbReference type="Proteomes" id="UP000809431"/>
    </source>
</evidence>
<reference evidence="3 4" key="1">
    <citation type="submission" date="2021-01" db="EMBL/GenBank/DDBJ databases">
        <title>Draft Genome Sequence and Polyhydroxyalkanoate Biosynthetic Potential of Jeongeupia naejangsanensis Type Strain DSM 24253.</title>
        <authorList>
            <person name="Turrini P."/>
            <person name="Artuso I."/>
            <person name="Lugli G.A."/>
            <person name="Frangipani E."/>
            <person name="Ventura M."/>
            <person name="Visca P."/>
        </authorList>
    </citation>
    <scope>NUCLEOTIDE SEQUENCE [LARGE SCALE GENOMIC DNA]</scope>
    <source>
        <strain evidence="3 4">DSM 24253</strain>
    </source>
</reference>
<protein>
    <recommendedName>
        <fullName evidence="2">YCII-related domain-containing protein</fullName>
    </recommendedName>
</protein>
<accession>A0ABS2BPV7</accession>
<dbReference type="SUPFAM" id="SSF54909">
    <property type="entry name" value="Dimeric alpha+beta barrel"/>
    <property type="match status" value="1"/>
</dbReference>
<organism evidence="3 4">
    <name type="scientific">Jeongeupia naejangsanensis</name>
    <dbReference type="NCBI Taxonomy" id="613195"/>
    <lineage>
        <taxon>Bacteria</taxon>
        <taxon>Pseudomonadati</taxon>
        <taxon>Pseudomonadota</taxon>
        <taxon>Betaproteobacteria</taxon>
        <taxon>Neisseriales</taxon>
        <taxon>Chitinibacteraceae</taxon>
        <taxon>Jeongeupia</taxon>
    </lineage>
</organism>